<dbReference type="EMBL" id="MN738979">
    <property type="protein sequence ID" value="QHT33814.1"/>
    <property type="molecule type" value="Genomic_DNA"/>
</dbReference>
<evidence type="ECO:0000313" key="1">
    <source>
        <dbReference type="EMBL" id="QHT33814.1"/>
    </source>
</evidence>
<protein>
    <submittedName>
        <fullName evidence="1">Uncharacterized protein</fullName>
    </submittedName>
</protein>
<proteinExistence type="predicted"/>
<accession>A0A6C0EX80</accession>
<dbReference type="AlphaFoldDB" id="A0A6C0EX80"/>
<reference evidence="1" key="1">
    <citation type="journal article" date="2020" name="Nature">
        <title>Giant virus diversity and host interactions through global metagenomics.</title>
        <authorList>
            <person name="Schulz F."/>
            <person name="Roux S."/>
            <person name="Paez-Espino D."/>
            <person name="Jungbluth S."/>
            <person name="Walsh D.A."/>
            <person name="Denef V.J."/>
            <person name="McMahon K.D."/>
            <person name="Konstantinidis K.T."/>
            <person name="Eloe-Fadrosh E.A."/>
            <person name="Kyrpides N.C."/>
            <person name="Woyke T."/>
        </authorList>
    </citation>
    <scope>NUCLEOTIDE SEQUENCE</scope>
    <source>
        <strain evidence="1">GVMAG-M-3300009161-52</strain>
    </source>
</reference>
<name>A0A6C0EX80_9ZZZZ</name>
<organism evidence="1">
    <name type="scientific">viral metagenome</name>
    <dbReference type="NCBI Taxonomy" id="1070528"/>
    <lineage>
        <taxon>unclassified sequences</taxon>
        <taxon>metagenomes</taxon>
        <taxon>organismal metagenomes</taxon>
    </lineage>
</organism>
<sequence>MNQSKIFLRFKEPMVIHKEIDNMKVPGSLNEKIKAFMSEKARAFIKYYTKILDYNPTESQIYTLPYLPRYLYMVIFTKTNVNHPYLLYVNMDDDILNFLITSGSEDIQANLSDYGTVITSGTKAEVTAIRVLVESTIYVRKVGILTSQFKILKCENITNCVKKINEIDKENITEAKKKDKKNKYTEYYLNKAVELLKHYFDILDTKDYYEAYSFLKGGNSSYFGKERLNTFFKNNQSIIGHLEIFIPMYQLLHDARMKLLK</sequence>